<evidence type="ECO:0000256" key="1">
    <source>
        <dbReference type="SAM" id="MobiDB-lite"/>
    </source>
</evidence>
<proteinExistence type="predicted"/>
<protein>
    <submittedName>
        <fullName evidence="2">Uncharacterized protein</fullName>
    </submittedName>
</protein>
<comment type="caution">
    <text evidence="2">The sequence shown here is derived from an EMBL/GenBank/DDBJ whole genome shotgun (WGS) entry which is preliminary data.</text>
</comment>
<dbReference type="RefSeq" id="WP_132426881.1">
    <property type="nucleotide sequence ID" value="NZ_SMFZ01000001.1"/>
</dbReference>
<reference evidence="2 3" key="1">
    <citation type="submission" date="2019-03" db="EMBL/GenBank/DDBJ databases">
        <title>Sequencing the genomes of 1000 actinobacteria strains.</title>
        <authorList>
            <person name="Klenk H.-P."/>
        </authorList>
    </citation>
    <scope>NUCLEOTIDE SEQUENCE [LARGE SCALE GENOMIC DNA]</scope>
    <source>
        <strain evidence="2 3">DSM 44969</strain>
    </source>
</reference>
<dbReference type="EMBL" id="SMFZ01000001">
    <property type="protein sequence ID" value="TCK27732.1"/>
    <property type="molecule type" value="Genomic_DNA"/>
</dbReference>
<dbReference type="OrthoDB" id="3568353at2"/>
<evidence type="ECO:0000313" key="3">
    <source>
        <dbReference type="Proteomes" id="UP000295560"/>
    </source>
</evidence>
<organism evidence="2 3">
    <name type="scientific">Pseudonocardia endophytica</name>
    <dbReference type="NCBI Taxonomy" id="401976"/>
    <lineage>
        <taxon>Bacteria</taxon>
        <taxon>Bacillati</taxon>
        <taxon>Actinomycetota</taxon>
        <taxon>Actinomycetes</taxon>
        <taxon>Pseudonocardiales</taxon>
        <taxon>Pseudonocardiaceae</taxon>
        <taxon>Pseudonocardia</taxon>
    </lineage>
</organism>
<gene>
    <name evidence="2" type="ORF">EV378_3610</name>
</gene>
<keyword evidence="3" id="KW-1185">Reference proteome</keyword>
<evidence type="ECO:0000313" key="2">
    <source>
        <dbReference type="EMBL" id="TCK27732.1"/>
    </source>
</evidence>
<feature type="region of interest" description="Disordered" evidence="1">
    <location>
        <begin position="600"/>
        <end position="620"/>
    </location>
</feature>
<dbReference type="AlphaFoldDB" id="A0A4R1IBC9"/>
<dbReference type="Proteomes" id="UP000295560">
    <property type="component" value="Unassembled WGS sequence"/>
</dbReference>
<sequence length="620" mass="65441">MLDVRLSDGLDEESLVAFVDRLSAAGDGGKAVDAARARITRDVRAGEPSAGVRRLALSLHTPIPPRPRSSSDEPETVLSLVPDEALIVLSGARDEELVETVAGLVRRGLRTIVTATGADLPDVVRRQLPPAVAARTVERLRPIPGTDLRRLRRLLSTSTPARRARGRQDLPPAEKLPDTEEIAGCCERAARVVEGSDGAEGSRLAELLRDLDAERREAVTQVGRYVGRTVGALNESTHAAWLRPLAARLVHNNHRAEFDGLQVLAARQREAAGQLAPGVTEEGTPPADAATALKDYRSFLETGGRSRTYFRSLAQREAQPALRAFRVNGAVPRTVEDITAVLGYLDVRDRQAEIELACGELGVPVPVQPSHLDELIDALGVAAAAARSVGALRHDVLFLQNDSPVAVPDLPTAERVAAAIVDYDEHGDPAEAGDELERLAAELEAIPSAPERTPPELTAAVEALRAHDADAYAAALDALGSARRESEDQQACEELLGRLATSTPELARAWSDGSDDGYGLLCFASVDSLLSDLPSPDSADVVVVLGAGALQADALLLTAVAPRLVGVVGDEPRAASSGTTFLEVLNQASARFLRGGLAGRDDVPAGPQPAIPVQNGAAES</sequence>
<feature type="region of interest" description="Disordered" evidence="1">
    <location>
        <begin position="155"/>
        <end position="180"/>
    </location>
</feature>
<name>A0A4R1IBC9_PSEEN</name>
<accession>A0A4R1IBC9</accession>